<comment type="caution">
    <text evidence="2">The sequence shown here is derived from an EMBL/GenBank/DDBJ whole genome shotgun (WGS) entry which is preliminary data.</text>
</comment>
<organism evidence="2 3">
    <name type="scientific">Glutinoglossum americanum</name>
    <dbReference type="NCBI Taxonomy" id="1670608"/>
    <lineage>
        <taxon>Eukaryota</taxon>
        <taxon>Fungi</taxon>
        <taxon>Dikarya</taxon>
        <taxon>Ascomycota</taxon>
        <taxon>Pezizomycotina</taxon>
        <taxon>Geoglossomycetes</taxon>
        <taxon>Geoglossales</taxon>
        <taxon>Geoglossaceae</taxon>
        <taxon>Glutinoglossum</taxon>
    </lineage>
</organism>
<dbReference type="OrthoDB" id="252265at2759"/>
<feature type="domain" description="CMP/dCMP-type deaminase" evidence="1">
    <location>
        <begin position="24"/>
        <end position="155"/>
    </location>
</feature>
<name>A0A9P8I285_9PEZI</name>
<dbReference type="Proteomes" id="UP000698800">
    <property type="component" value="Unassembled WGS sequence"/>
</dbReference>
<proteinExistence type="predicted"/>
<dbReference type="Gene3D" id="3.40.140.10">
    <property type="entry name" value="Cytidine Deaminase, domain 2"/>
    <property type="match status" value="1"/>
</dbReference>
<dbReference type="InterPro" id="IPR016193">
    <property type="entry name" value="Cytidine_deaminase-like"/>
</dbReference>
<keyword evidence="3" id="KW-1185">Reference proteome</keyword>
<dbReference type="GO" id="GO:0003824">
    <property type="term" value="F:catalytic activity"/>
    <property type="evidence" value="ECO:0007669"/>
    <property type="project" value="InterPro"/>
</dbReference>
<dbReference type="Pfam" id="PF18785">
    <property type="entry name" value="Inv-AAD"/>
    <property type="match status" value="1"/>
</dbReference>
<sequence>MSEPPSTPGPPPPTVHLHPPIAPNDHQAYMRLALTLSRLSPPKPTNYRVGALLLSQTTNTLLSTSYTLELPGNTHAEQNCLAKLAGAFPPSGEDVALYTTMEPCWRRLSGERSCVERILGTGGRVGRVYVGVREPGVFVEGNEGRRVLREAGVEVLDVGGLEEEILEVAMAGHRHQGKGGKLARGIVAAVMQRHDP</sequence>
<evidence type="ECO:0000259" key="1">
    <source>
        <dbReference type="PROSITE" id="PS51747"/>
    </source>
</evidence>
<gene>
    <name evidence="2" type="ORF">FGG08_001303</name>
</gene>
<reference evidence="2" key="1">
    <citation type="submission" date="2021-03" db="EMBL/GenBank/DDBJ databases">
        <title>Comparative genomics and phylogenomic investigation of the class Geoglossomycetes provide insights into ecological specialization and systematics.</title>
        <authorList>
            <person name="Melie T."/>
            <person name="Pirro S."/>
            <person name="Miller A.N."/>
            <person name="Quandt A."/>
        </authorList>
    </citation>
    <scope>NUCLEOTIDE SEQUENCE</scope>
    <source>
        <strain evidence="2">GBOQ0MN5Z8</strain>
    </source>
</reference>
<evidence type="ECO:0000313" key="3">
    <source>
        <dbReference type="Proteomes" id="UP000698800"/>
    </source>
</evidence>
<protein>
    <recommendedName>
        <fullName evidence="1">CMP/dCMP-type deaminase domain-containing protein</fullName>
    </recommendedName>
</protein>
<dbReference type="AlphaFoldDB" id="A0A9P8I285"/>
<dbReference type="PROSITE" id="PS51747">
    <property type="entry name" value="CYT_DCMP_DEAMINASES_2"/>
    <property type="match status" value="1"/>
</dbReference>
<evidence type="ECO:0000313" key="2">
    <source>
        <dbReference type="EMBL" id="KAH0544531.1"/>
    </source>
</evidence>
<dbReference type="EMBL" id="JAGHQL010000017">
    <property type="protein sequence ID" value="KAH0544531.1"/>
    <property type="molecule type" value="Genomic_DNA"/>
</dbReference>
<dbReference type="InterPro" id="IPR002125">
    <property type="entry name" value="CMP_dCMP_dom"/>
</dbReference>
<dbReference type="SUPFAM" id="SSF53927">
    <property type="entry name" value="Cytidine deaminase-like"/>
    <property type="match status" value="1"/>
</dbReference>
<accession>A0A9P8I285</accession>
<dbReference type="GO" id="GO:0006139">
    <property type="term" value="P:nucleobase-containing compound metabolic process"/>
    <property type="evidence" value="ECO:0007669"/>
    <property type="project" value="UniProtKB-ARBA"/>
</dbReference>